<comment type="function">
    <text evidence="6">May nick specific sequences that contain T:G mispairs resulting from m5C-deamination.</text>
</comment>
<name>A0A7G6VZK1_9SPHN</name>
<dbReference type="REBASE" id="439544">
    <property type="entry name" value="V.CmaOT19ORF19330P"/>
</dbReference>
<comment type="similarity">
    <text evidence="6">Belongs to the vsr family.</text>
</comment>
<dbReference type="CDD" id="cd00221">
    <property type="entry name" value="Vsr"/>
    <property type="match status" value="1"/>
</dbReference>
<dbReference type="SUPFAM" id="SSF52980">
    <property type="entry name" value="Restriction endonuclease-like"/>
    <property type="match status" value="1"/>
</dbReference>
<dbReference type="GO" id="GO:0006298">
    <property type="term" value="P:mismatch repair"/>
    <property type="evidence" value="ECO:0007669"/>
    <property type="project" value="UniProtKB-UniRule"/>
</dbReference>
<accession>A0A7G6VZK1</accession>
<keyword evidence="7" id="KW-0614">Plasmid</keyword>
<dbReference type="EC" id="3.1.-.-" evidence="6"/>
<dbReference type="GO" id="GO:0016787">
    <property type="term" value="F:hydrolase activity"/>
    <property type="evidence" value="ECO:0007669"/>
    <property type="project" value="UniProtKB-KW"/>
</dbReference>
<keyword evidence="2 6" id="KW-0255">Endonuclease</keyword>
<evidence type="ECO:0000256" key="5">
    <source>
        <dbReference type="ARBA" id="ARBA00023204"/>
    </source>
</evidence>
<evidence type="ECO:0000256" key="1">
    <source>
        <dbReference type="ARBA" id="ARBA00022722"/>
    </source>
</evidence>
<dbReference type="PIRSF" id="PIRSF018267">
    <property type="entry name" value="VSR_endonuc"/>
    <property type="match status" value="1"/>
</dbReference>
<dbReference type="RefSeq" id="WP_185885911.1">
    <property type="nucleotide sequence ID" value="NZ_CP060053.1"/>
</dbReference>
<dbReference type="InterPro" id="IPR004603">
    <property type="entry name" value="DNA_mismatch_endonuc_vsr"/>
</dbReference>
<dbReference type="Gene3D" id="3.40.960.10">
    <property type="entry name" value="VSR Endonuclease"/>
    <property type="match status" value="1"/>
</dbReference>
<evidence type="ECO:0000256" key="3">
    <source>
        <dbReference type="ARBA" id="ARBA00022763"/>
    </source>
</evidence>
<keyword evidence="4 6" id="KW-0378">Hydrolase</keyword>
<evidence type="ECO:0000313" key="8">
    <source>
        <dbReference type="Proteomes" id="UP000515297"/>
    </source>
</evidence>
<dbReference type="GO" id="GO:0004519">
    <property type="term" value="F:endonuclease activity"/>
    <property type="evidence" value="ECO:0007669"/>
    <property type="project" value="UniProtKB-KW"/>
</dbReference>
<evidence type="ECO:0000313" key="7">
    <source>
        <dbReference type="EMBL" id="QNE07166.1"/>
    </source>
</evidence>
<protein>
    <recommendedName>
        <fullName evidence="6">Very short patch repair endonuclease</fullName>
        <ecNumber evidence="6">3.1.-.-</ecNumber>
    </recommendedName>
</protein>
<organism evidence="7 8">
    <name type="scientific">Croceicoccus marinus</name>
    <dbReference type="NCBI Taxonomy" id="450378"/>
    <lineage>
        <taxon>Bacteria</taxon>
        <taxon>Pseudomonadati</taxon>
        <taxon>Pseudomonadota</taxon>
        <taxon>Alphaproteobacteria</taxon>
        <taxon>Sphingomonadales</taxon>
        <taxon>Erythrobacteraceae</taxon>
        <taxon>Croceicoccus</taxon>
    </lineage>
</organism>
<evidence type="ECO:0000256" key="2">
    <source>
        <dbReference type="ARBA" id="ARBA00022759"/>
    </source>
</evidence>
<evidence type="ECO:0000256" key="6">
    <source>
        <dbReference type="PIRNR" id="PIRNR018267"/>
    </source>
</evidence>
<dbReference type="EMBL" id="CP060053">
    <property type="protein sequence ID" value="QNE07166.1"/>
    <property type="molecule type" value="Genomic_DNA"/>
</dbReference>
<keyword evidence="1 6" id="KW-0540">Nuclease</keyword>
<proteinExistence type="inferred from homology"/>
<keyword evidence="3 6" id="KW-0227">DNA damage</keyword>
<dbReference type="InterPro" id="IPR011335">
    <property type="entry name" value="Restrct_endonuc-II-like"/>
</dbReference>
<evidence type="ECO:0000256" key="4">
    <source>
        <dbReference type="ARBA" id="ARBA00022801"/>
    </source>
</evidence>
<gene>
    <name evidence="7" type="primary">vsr</name>
    <name evidence="7" type="ORF">H4O24_19335</name>
</gene>
<dbReference type="Pfam" id="PF03852">
    <property type="entry name" value="Vsr"/>
    <property type="match status" value="1"/>
</dbReference>
<dbReference type="NCBIfam" id="TIGR00632">
    <property type="entry name" value="vsr"/>
    <property type="match status" value="1"/>
</dbReference>
<geneLocation type="plasmid" evidence="7 8">
    <name>plas1</name>
</geneLocation>
<sequence length="152" mass="17223">MADIVPAEVRSRMMAGIGGKNTKPELILRKGLHAAGFRFRIHVADLPGKPDIVLPRFRAVIFAHGCFWHGHDCHLFKIPSTRTEFWQAKIDRNREVDARNRSQLTDAGWRQAVVWECALKGRTKLAHDEVIDSCAQWLQSDTQALEIRGVGE</sequence>
<dbReference type="AlphaFoldDB" id="A0A7G6VZK1"/>
<reference evidence="7 8" key="1">
    <citation type="submission" date="2020-08" db="EMBL/GenBank/DDBJ databases">
        <authorList>
            <person name="Liu G."/>
            <person name="Sun C."/>
        </authorList>
    </citation>
    <scope>NUCLEOTIDE SEQUENCE [LARGE SCALE GENOMIC DNA]</scope>
    <source>
        <strain evidence="7 8">OT19</strain>
        <plasmid evidence="7 8">plas1</plasmid>
    </source>
</reference>
<keyword evidence="5 6" id="KW-0234">DNA repair</keyword>
<dbReference type="Proteomes" id="UP000515297">
    <property type="component" value="Plasmid plas1"/>
</dbReference>